<name>A0A485BIN3_KLUCR</name>
<dbReference type="InterPro" id="IPR004704">
    <property type="entry name" value="PTS_IID_man"/>
</dbReference>
<organism evidence="1 2">
    <name type="scientific">Kluyvera cryocrescens</name>
    <name type="common">Kluyvera citrophila</name>
    <dbReference type="NCBI Taxonomy" id="580"/>
    <lineage>
        <taxon>Bacteria</taxon>
        <taxon>Pseudomonadati</taxon>
        <taxon>Pseudomonadota</taxon>
        <taxon>Gammaproteobacteria</taxon>
        <taxon>Enterobacterales</taxon>
        <taxon>Enterobacteriaceae</taxon>
        <taxon>Kluyvera</taxon>
    </lineage>
</organism>
<dbReference type="GO" id="GO:0009401">
    <property type="term" value="P:phosphoenolpyruvate-dependent sugar phosphotransferase system"/>
    <property type="evidence" value="ECO:0007669"/>
    <property type="project" value="InterPro"/>
</dbReference>
<dbReference type="Pfam" id="PF03613">
    <property type="entry name" value="EIID-AGA"/>
    <property type="match status" value="1"/>
</dbReference>
<reference evidence="1 2" key="1">
    <citation type="submission" date="2019-03" db="EMBL/GenBank/DDBJ databases">
        <authorList>
            <consortium name="Pathogen Informatics"/>
        </authorList>
    </citation>
    <scope>NUCLEOTIDE SEQUENCE [LARGE SCALE GENOMIC DNA]</scope>
    <source>
        <strain evidence="1 2">NCTC12993</strain>
    </source>
</reference>
<keyword evidence="2" id="KW-1185">Reference proteome</keyword>
<protein>
    <submittedName>
        <fullName evidence="1">PTS system mannose-specific EIID component</fullName>
    </submittedName>
</protein>
<sequence>MWTKTTTEKKLTPGDIRGVFLRSNLFQGSWNFERMQALGFLLLYGSGDSSSVS</sequence>
<dbReference type="GO" id="GO:0016020">
    <property type="term" value="C:membrane"/>
    <property type="evidence" value="ECO:0007669"/>
    <property type="project" value="InterPro"/>
</dbReference>
<dbReference type="Proteomes" id="UP000401081">
    <property type="component" value="Unassembled WGS sequence"/>
</dbReference>
<dbReference type="AlphaFoldDB" id="A0A485BIN3"/>
<evidence type="ECO:0000313" key="1">
    <source>
        <dbReference type="EMBL" id="VFS73220.1"/>
    </source>
</evidence>
<evidence type="ECO:0000313" key="2">
    <source>
        <dbReference type="Proteomes" id="UP000401081"/>
    </source>
</evidence>
<accession>A0A485BIN3</accession>
<dbReference type="EMBL" id="CAADJD010000022">
    <property type="protein sequence ID" value="VFS73220.1"/>
    <property type="molecule type" value="Genomic_DNA"/>
</dbReference>
<gene>
    <name evidence="1" type="primary">manZ_4</name>
    <name evidence="1" type="ORF">NCTC12993_04898</name>
</gene>
<proteinExistence type="predicted"/>